<keyword evidence="6" id="KW-1185">Reference proteome</keyword>
<dbReference type="Proteomes" id="UP000005615">
    <property type="component" value="Unassembled WGS sequence"/>
</dbReference>
<protein>
    <submittedName>
        <fullName evidence="5">Sulfur oxidation protein SoxB</fullName>
    </submittedName>
</protein>
<evidence type="ECO:0000313" key="6">
    <source>
        <dbReference type="Proteomes" id="UP000005615"/>
    </source>
</evidence>
<keyword evidence="2" id="KW-0378">Hydrolase</keyword>
<dbReference type="InterPro" id="IPR006179">
    <property type="entry name" value="5_nucleotidase/apyrase"/>
</dbReference>
<dbReference type="InterPro" id="IPR036907">
    <property type="entry name" value="5'-Nucleotdase_C_sf"/>
</dbReference>
<keyword evidence="1" id="KW-0732">Signal</keyword>
<evidence type="ECO:0000256" key="1">
    <source>
        <dbReference type="ARBA" id="ARBA00022729"/>
    </source>
</evidence>
<dbReference type="InterPro" id="IPR029052">
    <property type="entry name" value="Metallo-depent_PP-like"/>
</dbReference>
<evidence type="ECO:0000259" key="3">
    <source>
        <dbReference type="Pfam" id="PF00149"/>
    </source>
</evidence>
<organism evidence="5 6">
    <name type="scientific">Aequoribacter fuscus</name>
    <dbReference type="NCBI Taxonomy" id="2518989"/>
    <lineage>
        <taxon>Bacteria</taxon>
        <taxon>Pseudomonadati</taxon>
        <taxon>Pseudomonadota</taxon>
        <taxon>Gammaproteobacteria</taxon>
        <taxon>Cellvibrionales</taxon>
        <taxon>Halieaceae</taxon>
        <taxon>Aequoribacter</taxon>
    </lineage>
</organism>
<dbReference type="RefSeq" id="WP_009576274.1">
    <property type="nucleotide sequence ID" value="NZ_AEIG01000062.1"/>
</dbReference>
<dbReference type="STRING" id="2518989.IMCC3088_2099"/>
<dbReference type="Pfam" id="PF02872">
    <property type="entry name" value="5_nucleotid_C"/>
    <property type="match status" value="1"/>
</dbReference>
<evidence type="ECO:0000313" key="5">
    <source>
        <dbReference type="EMBL" id="EGG29179.1"/>
    </source>
</evidence>
<proteinExistence type="inferred from homology"/>
<dbReference type="GO" id="GO:0030288">
    <property type="term" value="C:outer membrane-bounded periplasmic space"/>
    <property type="evidence" value="ECO:0007669"/>
    <property type="project" value="TreeGrafter"/>
</dbReference>
<comment type="similarity">
    <text evidence="2">Belongs to the 5'-nucleotidase family.</text>
</comment>
<gene>
    <name evidence="5" type="ORF">IMCC3088_2099</name>
</gene>
<dbReference type="eggNOG" id="COG0737">
    <property type="taxonomic scope" value="Bacteria"/>
</dbReference>
<accession>F3L3A7</accession>
<keyword evidence="2" id="KW-0547">Nucleotide-binding</keyword>
<dbReference type="PANTHER" id="PTHR11575:SF42">
    <property type="entry name" value="SULFUR OXIDATION PROTEIN SOXB"/>
    <property type="match status" value="1"/>
</dbReference>
<evidence type="ECO:0000259" key="4">
    <source>
        <dbReference type="Pfam" id="PF02872"/>
    </source>
</evidence>
<dbReference type="SUPFAM" id="SSF55816">
    <property type="entry name" value="5'-nucleotidase (syn. UDP-sugar hydrolase), C-terminal domain"/>
    <property type="match status" value="1"/>
</dbReference>
<dbReference type="GO" id="GO:0009166">
    <property type="term" value="P:nucleotide catabolic process"/>
    <property type="evidence" value="ECO:0007669"/>
    <property type="project" value="InterPro"/>
</dbReference>
<sequence length="593" mass="65023">MNRREFLDLLMRSSAAFSMAGVGLSASAKTWSNSASSLYDVPVFGSARLLHITDTHAQLNPIYFREPNVNLGFGTTYGRWPHKVGKSLLSELSDASAIQAHALTYLNFEEAASRFGKVGGFAHLKTLIDQLRASVPDGRSLLLDGGDTWQGSGTAYWTRGQDMVEATNKLGVDIMTGHWEFTYLEDEILANVEKFNGTFVAQNTYASDEALFDGVPVYDDMTGHVFKPYDIKTMGEHRVAVIGQAFPYTPIANPKRFIPNWTFGIRENDLADLVDEIRANEEVDAVILLSHNGMDVDLKLASQVSGIDVILGGHTHDGVPVPVEVKNSGGVTLVTNAGSNGKFVGVLDLDLGKGRVKDYRYRLLPVFSELLTPDPEMVSFIDAVRAPYLDILNEELAVADSLLYRRGNFNGTFDQVICDALRTQLDAQISLSPGFRWGTTVLPGETITMDRVMDQTCMTYPETYAREMSGENLKAILEDVADNLFNSDPYYQQGGDMVRCGGLNYVIEPQGQFGARITDMTLDNGEKIEAGKNYKVAGWATVGSQSPGAPIWDVVADYLRDAKTVKVDKINTPVLKGVKADNPGIESYLGKFA</sequence>
<dbReference type="PRINTS" id="PR01607">
    <property type="entry name" value="APYRASEFAMLY"/>
</dbReference>
<reference evidence="5 6" key="1">
    <citation type="journal article" date="2011" name="J. Bacteriol.">
        <title>Genome sequence of strain IMCC3088, a proteorhodopsin-containing marine bacterium belonging to the OM60/NOR5 clade.</title>
        <authorList>
            <person name="Jang Y."/>
            <person name="Oh H.M."/>
            <person name="Kang I."/>
            <person name="Lee K."/>
            <person name="Yang S.J."/>
            <person name="Cho J.C."/>
        </authorList>
    </citation>
    <scope>NUCLEOTIDE SEQUENCE [LARGE SCALE GENOMIC DNA]</scope>
    <source>
        <strain evidence="5 6">IMCC3088</strain>
    </source>
</reference>
<evidence type="ECO:0000256" key="2">
    <source>
        <dbReference type="RuleBase" id="RU362119"/>
    </source>
</evidence>
<dbReference type="GO" id="GO:0016787">
    <property type="term" value="F:hydrolase activity"/>
    <property type="evidence" value="ECO:0007669"/>
    <property type="project" value="UniProtKB-KW"/>
</dbReference>
<dbReference type="InterPro" id="IPR004843">
    <property type="entry name" value="Calcineurin-like_PHP"/>
</dbReference>
<dbReference type="AlphaFoldDB" id="F3L3A7"/>
<dbReference type="PANTHER" id="PTHR11575">
    <property type="entry name" value="5'-NUCLEOTIDASE-RELATED"/>
    <property type="match status" value="1"/>
</dbReference>
<dbReference type="OrthoDB" id="9803927at2"/>
<dbReference type="Gene3D" id="3.90.780.10">
    <property type="entry name" value="5'-Nucleotidase, C-terminal domain"/>
    <property type="match status" value="1"/>
</dbReference>
<dbReference type="CDD" id="cd07411">
    <property type="entry name" value="MPP_SoxB_N"/>
    <property type="match status" value="1"/>
</dbReference>
<name>F3L3A7_9GAMM</name>
<dbReference type="Pfam" id="PF00149">
    <property type="entry name" value="Metallophos"/>
    <property type="match status" value="1"/>
</dbReference>
<dbReference type="Gene3D" id="3.60.21.10">
    <property type="match status" value="1"/>
</dbReference>
<dbReference type="EMBL" id="AEIG01000062">
    <property type="protein sequence ID" value="EGG29179.1"/>
    <property type="molecule type" value="Genomic_DNA"/>
</dbReference>
<dbReference type="InterPro" id="IPR008334">
    <property type="entry name" value="5'-Nucleotdase_C"/>
</dbReference>
<dbReference type="SUPFAM" id="SSF56300">
    <property type="entry name" value="Metallo-dependent phosphatases"/>
    <property type="match status" value="1"/>
</dbReference>
<feature type="domain" description="5'-Nucleotidase C-terminal" evidence="4">
    <location>
        <begin position="412"/>
        <end position="542"/>
    </location>
</feature>
<comment type="caution">
    <text evidence="5">The sequence shown here is derived from an EMBL/GenBank/DDBJ whole genome shotgun (WGS) entry which is preliminary data.</text>
</comment>
<dbReference type="GO" id="GO:0000166">
    <property type="term" value="F:nucleotide binding"/>
    <property type="evidence" value="ECO:0007669"/>
    <property type="project" value="UniProtKB-KW"/>
</dbReference>
<dbReference type="NCBIfam" id="TIGR04486">
    <property type="entry name" value="thiosulf_SoxB"/>
    <property type="match status" value="1"/>
</dbReference>
<feature type="domain" description="Calcineurin-like phosphoesterase" evidence="3">
    <location>
        <begin position="48"/>
        <end position="317"/>
    </location>
</feature>
<dbReference type="Gene3D" id="6.10.140.570">
    <property type="match status" value="1"/>
</dbReference>
<dbReference type="InterPro" id="IPR030998">
    <property type="entry name" value="Thiosulf_SoxB"/>
</dbReference>
<dbReference type="InterPro" id="IPR041829">
    <property type="entry name" value="SoxB_N"/>
</dbReference>